<evidence type="ECO:0000259" key="1">
    <source>
        <dbReference type="PROSITE" id="PS50930"/>
    </source>
</evidence>
<dbReference type="PANTHER" id="PTHR37299:SF1">
    <property type="entry name" value="STAGE 0 SPORULATION PROTEIN A HOMOLOG"/>
    <property type="match status" value="1"/>
</dbReference>
<dbReference type="InterPro" id="IPR046947">
    <property type="entry name" value="LytR-like"/>
</dbReference>
<dbReference type="SMART" id="SM00850">
    <property type="entry name" value="LytTR"/>
    <property type="match status" value="1"/>
</dbReference>
<evidence type="ECO:0000313" key="3">
    <source>
        <dbReference type="Proteomes" id="UP000823897"/>
    </source>
</evidence>
<dbReference type="Gene3D" id="2.40.50.1020">
    <property type="entry name" value="LytTr DNA-binding domain"/>
    <property type="match status" value="1"/>
</dbReference>
<dbReference type="InterPro" id="IPR027417">
    <property type="entry name" value="P-loop_NTPase"/>
</dbReference>
<dbReference type="Pfam" id="PF04397">
    <property type="entry name" value="LytTR"/>
    <property type="match status" value="1"/>
</dbReference>
<reference evidence="2" key="1">
    <citation type="journal article" date="2021" name="PeerJ">
        <title>Extensive microbial diversity within the chicken gut microbiome revealed by metagenomics and culture.</title>
        <authorList>
            <person name="Gilroy R."/>
            <person name="Ravi A."/>
            <person name="Getino M."/>
            <person name="Pursley I."/>
            <person name="Horton D.L."/>
            <person name="Alikhan N.F."/>
            <person name="Baker D."/>
            <person name="Gharbi K."/>
            <person name="Hall N."/>
            <person name="Watson M."/>
            <person name="Adriaenssens E.M."/>
            <person name="Foster-Nyarko E."/>
            <person name="Jarju S."/>
            <person name="Secka A."/>
            <person name="Antonio M."/>
            <person name="Oren A."/>
            <person name="Chaudhuri R.R."/>
            <person name="La Ragione R."/>
            <person name="Hildebrand F."/>
            <person name="Pallen M.J."/>
        </authorList>
    </citation>
    <scope>NUCLEOTIDE SEQUENCE</scope>
    <source>
        <strain evidence="2">ChiGjej3B3-11674</strain>
    </source>
</reference>
<comment type="caution">
    <text evidence="2">The sequence shown here is derived from an EMBL/GenBank/DDBJ whole genome shotgun (WGS) entry which is preliminary data.</text>
</comment>
<protein>
    <submittedName>
        <fullName evidence="2">LytTR family transcriptional regulator DNA-binding domain-containing protein</fullName>
    </submittedName>
</protein>
<dbReference type="InterPro" id="IPR012046">
    <property type="entry name" value="LytTR_ABC"/>
</dbReference>
<dbReference type="GO" id="GO:0000156">
    <property type="term" value="F:phosphorelay response regulator activity"/>
    <property type="evidence" value="ECO:0007669"/>
    <property type="project" value="InterPro"/>
</dbReference>
<organism evidence="2 3">
    <name type="scientific">Candidatus Mediterraneibacter tabaqchaliae</name>
    <dbReference type="NCBI Taxonomy" id="2838689"/>
    <lineage>
        <taxon>Bacteria</taxon>
        <taxon>Bacillati</taxon>
        <taxon>Bacillota</taxon>
        <taxon>Clostridia</taxon>
        <taxon>Lachnospirales</taxon>
        <taxon>Lachnospiraceae</taxon>
        <taxon>Mediterraneibacter</taxon>
    </lineage>
</organism>
<dbReference type="AlphaFoldDB" id="A0A9D2U317"/>
<gene>
    <name evidence="2" type="ORF">H9911_05130</name>
</gene>
<dbReference type="GO" id="GO:0003677">
    <property type="term" value="F:DNA binding"/>
    <property type="evidence" value="ECO:0007669"/>
    <property type="project" value="UniProtKB-KW"/>
</dbReference>
<dbReference type="PROSITE" id="PS50930">
    <property type="entry name" value="HTH_LYTTR"/>
    <property type="match status" value="1"/>
</dbReference>
<sequence>MEEKLTVTAAGGRPMHFEGTEHEVPFLMGMLAGIPGREAEDAGFVEHSGALYEKMTVDQYLKFFAGLTGTMGCLDSAIEQMHLSGLLKKKISRCTDGEKKRIRIAREIAKGAEDYFVFNPIAFEDEESKRIILGWMETFCDKNACLVTLSLSHRDTCICPGDHYEITADRIQCIDPEESPAENSENPELPQISKISVSYHEKNFLFNPEEIDYVEANEGRVFVYVKNEQYHGDFRISDLEEKLAKFGFFRCHRSYIVNMQKVTELVKWTRNSYSLRLSGYDKTDVPLSKAKIQELRSMYEF</sequence>
<proteinExistence type="predicted"/>
<reference evidence="2" key="2">
    <citation type="submission" date="2021-04" db="EMBL/GenBank/DDBJ databases">
        <authorList>
            <person name="Gilroy R."/>
        </authorList>
    </citation>
    <scope>NUCLEOTIDE SEQUENCE</scope>
    <source>
        <strain evidence="2">ChiGjej3B3-11674</strain>
    </source>
</reference>
<accession>A0A9D2U317</accession>
<dbReference type="InterPro" id="IPR007492">
    <property type="entry name" value="LytTR_DNA-bd_dom"/>
</dbReference>
<dbReference type="Proteomes" id="UP000823897">
    <property type="component" value="Unassembled WGS sequence"/>
</dbReference>
<dbReference type="EMBL" id="DWUV01000096">
    <property type="protein sequence ID" value="HJD33913.1"/>
    <property type="molecule type" value="Genomic_DNA"/>
</dbReference>
<dbReference type="SUPFAM" id="SSF52540">
    <property type="entry name" value="P-loop containing nucleoside triphosphate hydrolases"/>
    <property type="match status" value="1"/>
</dbReference>
<dbReference type="Gene3D" id="3.40.50.300">
    <property type="entry name" value="P-loop containing nucleotide triphosphate hydrolases"/>
    <property type="match status" value="1"/>
</dbReference>
<keyword evidence="2" id="KW-0238">DNA-binding</keyword>
<dbReference type="PANTHER" id="PTHR37299">
    <property type="entry name" value="TRANSCRIPTIONAL REGULATOR-RELATED"/>
    <property type="match status" value="1"/>
</dbReference>
<feature type="domain" description="HTH LytTR-type" evidence="1">
    <location>
        <begin position="195"/>
        <end position="301"/>
    </location>
</feature>
<name>A0A9D2U317_9FIRM</name>
<dbReference type="PIRSF" id="PIRSF036612">
    <property type="entry name" value="ABC_ATP_LytTR"/>
    <property type="match status" value="1"/>
</dbReference>
<evidence type="ECO:0000313" key="2">
    <source>
        <dbReference type="EMBL" id="HJD33913.1"/>
    </source>
</evidence>